<protein>
    <submittedName>
        <fullName evidence="2">Uncharacterized protein</fullName>
    </submittedName>
</protein>
<dbReference type="EMBL" id="MU150242">
    <property type="protein sequence ID" value="KAF9466300.1"/>
    <property type="molecule type" value="Genomic_DNA"/>
</dbReference>
<evidence type="ECO:0000256" key="1">
    <source>
        <dbReference type="SAM" id="MobiDB-lite"/>
    </source>
</evidence>
<organism evidence="2 3">
    <name type="scientific">Collybia nuda</name>
    <dbReference type="NCBI Taxonomy" id="64659"/>
    <lineage>
        <taxon>Eukaryota</taxon>
        <taxon>Fungi</taxon>
        <taxon>Dikarya</taxon>
        <taxon>Basidiomycota</taxon>
        <taxon>Agaricomycotina</taxon>
        <taxon>Agaricomycetes</taxon>
        <taxon>Agaricomycetidae</taxon>
        <taxon>Agaricales</taxon>
        <taxon>Tricholomatineae</taxon>
        <taxon>Clitocybaceae</taxon>
        <taxon>Collybia</taxon>
    </lineage>
</organism>
<evidence type="ECO:0000313" key="3">
    <source>
        <dbReference type="Proteomes" id="UP000807353"/>
    </source>
</evidence>
<keyword evidence="3" id="KW-1185">Reference proteome</keyword>
<accession>A0A9P6CLG5</accession>
<feature type="region of interest" description="Disordered" evidence="1">
    <location>
        <begin position="1"/>
        <end position="55"/>
    </location>
</feature>
<dbReference type="AlphaFoldDB" id="A0A9P6CLG5"/>
<feature type="compositionally biased region" description="Basic and acidic residues" evidence="1">
    <location>
        <begin position="34"/>
        <end position="55"/>
    </location>
</feature>
<comment type="caution">
    <text evidence="2">The sequence shown here is derived from an EMBL/GenBank/DDBJ whole genome shotgun (WGS) entry which is preliminary data.</text>
</comment>
<gene>
    <name evidence="2" type="ORF">BDZ94DRAFT_1213000</name>
</gene>
<dbReference type="OrthoDB" id="4085451at2759"/>
<proteinExistence type="predicted"/>
<name>A0A9P6CLG5_9AGAR</name>
<dbReference type="Proteomes" id="UP000807353">
    <property type="component" value="Unassembled WGS sequence"/>
</dbReference>
<reference evidence="2" key="1">
    <citation type="submission" date="2020-11" db="EMBL/GenBank/DDBJ databases">
        <authorList>
            <consortium name="DOE Joint Genome Institute"/>
            <person name="Ahrendt S."/>
            <person name="Riley R."/>
            <person name="Andreopoulos W."/>
            <person name="Labutti K."/>
            <person name="Pangilinan J."/>
            <person name="Ruiz-Duenas F.J."/>
            <person name="Barrasa J.M."/>
            <person name="Sanchez-Garcia M."/>
            <person name="Camarero S."/>
            <person name="Miyauchi S."/>
            <person name="Serrano A."/>
            <person name="Linde D."/>
            <person name="Babiker R."/>
            <person name="Drula E."/>
            <person name="Ayuso-Fernandez I."/>
            <person name="Pacheco R."/>
            <person name="Padilla G."/>
            <person name="Ferreira P."/>
            <person name="Barriuso J."/>
            <person name="Kellner H."/>
            <person name="Castanera R."/>
            <person name="Alfaro M."/>
            <person name="Ramirez L."/>
            <person name="Pisabarro A.G."/>
            <person name="Kuo A."/>
            <person name="Tritt A."/>
            <person name="Lipzen A."/>
            <person name="He G."/>
            <person name="Yan M."/>
            <person name="Ng V."/>
            <person name="Cullen D."/>
            <person name="Martin F."/>
            <person name="Rosso M.-N."/>
            <person name="Henrissat B."/>
            <person name="Hibbett D."/>
            <person name="Martinez A.T."/>
            <person name="Grigoriev I.V."/>
        </authorList>
    </citation>
    <scope>NUCLEOTIDE SEQUENCE</scope>
    <source>
        <strain evidence="2">CBS 247.69</strain>
    </source>
</reference>
<evidence type="ECO:0000313" key="2">
    <source>
        <dbReference type="EMBL" id="KAF9466300.1"/>
    </source>
</evidence>
<sequence length="190" mass="20973">MGGAASKTSRKLPKRVETPKWAGVRTPGPSDRPTQPHERGASEVKTEAIERDAHDPQFMANLTKLGAVKVDHHMQSARMPVPSEMHKLFKSRAQSEYEASAPTPTRNRLHAVTLSDLLDERKSAKTRGDLQRLSDRHVIDFTKLESLSRYVSSPSVQGGTAVRTVGPDGEESLLMTAIWAEPRIQDAKSI</sequence>